<evidence type="ECO:0000259" key="1">
    <source>
        <dbReference type="PROSITE" id="PS51819"/>
    </source>
</evidence>
<dbReference type="Pfam" id="PF00903">
    <property type="entry name" value="Glyoxalase"/>
    <property type="match status" value="2"/>
</dbReference>
<dbReference type="CDD" id="cd07247">
    <property type="entry name" value="SgaA_N_like"/>
    <property type="match status" value="2"/>
</dbReference>
<evidence type="ECO:0000313" key="2">
    <source>
        <dbReference type="EMBL" id="GAA0624610.1"/>
    </source>
</evidence>
<dbReference type="InterPro" id="IPR004360">
    <property type="entry name" value="Glyas_Fos-R_dOase_dom"/>
</dbReference>
<dbReference type="PANTHER" id="PTHR33993">
    <property type="entry name" value="GLYOXALASE-RELATED"/>
    <property type="match status" value="1"/>
</dbReference>
<dbReference type="EMBL" id="BAAAHE010000024">
    <property type="protein sequence ID" value="GAA0624610.1"/>
    <property type="molecule type" value="Genomic_DNA"/>
</dbReference>
<proteinExistence type="predicted"/>
<feature type="domain" description="VOC" evidence="1">
    <location>
        <begin position="11"/>
        <end position="120"/>
    </location>
</feature>
<name>A0ABN1GZI1_9ACTN</name>
<feature type="domain" description="VOC" evidence="1">
    <location>
        <begin position="133"/>
        <end position="248"/>
    </location>
</feature>
<dbReference type="PANTHER" id="PTHR33993:SF14">
    <property type="entry name" value="GB|AAF24581.1"/>
    <property type="match status" value="1"/>
</dbReference>
<reference evidence="2 3" key="1">
    <citation type="journal article" date="2019" name="Int. J. Syst. Evol. Microbiol.">
        <title>The Global Catalogue of Microorganisms (GCM) 10K type strain sequencing project: providing services to taxonomists for standard genome sequencing and annotation.</title>
        <authorList>
            <consortium name="The Broad Institute Genomics Platform"/>
            <consortium name="The Broad Institute Genome Sequencing Center for Infectious Disease"/>
            <person name="Wu L."/>
            <person name="Ma J."/>
        </authorList>
    </citation>
    <scope>NUCLEOTIDE SEQUENCE [LARGE SCALE GENOMIC DNA]</scope>
    <source>
        <strain evidence="2 3">JCM 10671</strain>
    </source>
</reference>
<dbReference type="PROSITE" id="PS51819">
    <property type="entry name" value="VOC"/>
    <property type="match status" value="2"/>
</dbReference>
<keyword evidence="3" id="KW-1185">Reference proteome</keyword>
<dbReference type="SUPFAM" id="SSF54593">
    <property type="entry name" value="Glyoxalase/Bleomycin resistance protein/Dihydroxybiphenyl dioxygenase"/>
    <property type="match status" value="2"/>
</dbReference>
<dbReference type="InterPro" id="IPR029068">
    <property type="entry name" value="Glyas_Bleomycin-R_OHBP_Dase"/>
</dbReference>
<comment type="caution">
    <text evidence="2">The sequence shown here is derived from an EMBL/GenBank/DDBJ whole genome shotgun (WGS) entry which is preliminary data.</text>
</comment>
<dbReference type="Proteomes" id="UP001500957">
    <property type="component" value="Unassembled WGS sequence"/>
</dbReference>
<dbReference type="InterPro" id="IPR037523">
    <property type="entry name" value="VOC_core"/>
</dbReference>
<protein>
    <submittedName>
        <fullName evidence="2">VOC family protein</fullName>
    </submittedName>
</protein>
<gene>
    <name evidence="2" type="ORF">GCM10009547_29720</name>
</gene>
<evidence type="ECO:0000313" key="3">
    <source>
        <dbReference type="Proteomes" id="UP001500957"/>
    </source>
</evidence>
<sequence>MTYVDSYAPGIPCWVDVACHDAAAGKEFYSELFGWSSVDDEDGFATFLLDGRPVAGLGPCQKGTRPSWNVYIAVRDVDASVATVKANGGTLIAGPGDILNLGRGAACADPQGGVLTLWQARDHIGARITRVPGTWYWSDLVTPDIPRAAAFYTAVFGWSVRGADPSGSTGAVAMLGQQGVAGFSPLPPGSAPGPYWSVTFQVADVDATAEKATKLGASVAVAPMDVPNVGRFAAIAAPGRETFSILRPLA</sequence>
<accession>A0ABN1GZI1</accession>
<dbReference type="RefSeq" id="WP_344606070.1">
    <property type="nucleotide sequence ID" value="NZ_BAAAHE010000024.1"/>
</dbReference>
<dbReference type="InterPro" id="IPR052164">
    <property type="entry name" value="Anthracycline_SecMetBiosynth"/>
</dbReference>
<organism evidence="2 3">
    <name type="scientific">Sporichthya brevicatena</name>
    <dbReference type="NCBI Taxonomy" id="171442"/>
    <lineage>
        <taxon>Bacteria</taxon>
        <taxon>Bacillati</taxon>
        <taxon>Actinomycetota</taxon>
        <taxon>Actinomycetes</taxon>
        <taxon>Sporichthyales</taxon>
        <taxon>Sporichthyaceae</taxon>
        <taxon>Sporichthya</taxon>
    </lineage>
</organism>
<dbReference type="Gene3D" id="3.10.180.10">
    <property type="entry name" value="2,3-Dihydroxybiphenyl 1,2-Dioxygenase, domain 1"/>
    <property type="match status" value="2"/>
</dbReference>